<gene>
    <name evidence="1" type="ordered locus">Mpal_2323</name>
</gene>
<dbReference type="InterPro" id="IPR036388">
    <property type="entry name" value="WH-like_DNA-bd_sf"/>
</dbReference>
<dbReference type="PROSITE" id="PS00519">
    <property type="entry name" value="HTH_ASNC_1"/>
    <property type="match status" value="1"/>
</dbReference>
<dbReference type="Gene3D" id="1.10.10.10">
    <property type="entry name" value="Winged helix-like DNA-binding domain superfamily/Winged helix DNA-binding domain"/>
    <property type="match status" value="1"/>
</dbReference>
<evidence type="ECO:0000313" key="1">
    <source>
        <dbReference type="EMBL" id="ACL17608.1"/>
    </source>
</evidence>
<evidence type="ECO:0000313" key="2">
    <source>
        <dbReference type="Proteomes" id="UP000002457"/>
    </source>
</evidence>
<dbReference type="STRING" id="521011.Mpal_2323"/>
<organism evidence="1 2">
    <name type="scientific">Methanosphaerula palustris (strain ATCC BAA-1556 / DSM 19958 / E1-9c)</name>
    <dbReference type="NCBI Taxonomy" id="521011"/>
    <lineage>
        <taxon>Archaea</taxon>
        <taxon>Methanobacteriati</taxon>
        <taxon>Methanobacteriota</taxon>
        <taxon>Stenosarchaea group</taxon>
        <taxon>Methanomicrobia</taxon>
        <taxon>Methanomicrobiales</taxon>
        <taxon>Methanoregulaceae</taxon>
        <taxon>Methanosphaerula</taxon>
    </lineage>
</organism>
<proteinExistence type="predicted"/>
<protein>
    <recommendedName>
        <fullName evidence="3">Transcriptional regulator HTH-type FeoC domain-containing protein</fullName>
    </recommendedName>
</protein>
<name>B8GEA7_METPE</name>
<dbReference type="AlphaFoldDB" id="B8GEA7"/>
<dbReference type="SUPFAM" id="SSF46785">
    <property type="entry name" value="Winged helix' DNA-binding domain"/>
    <property type="match status" value="1"/>
</dbReference>
<keyword evidence="2" id="KW-1185">Reference proteome</keyword>
<dbReference type="HOGENOM" id="CLU_2379450_0_0_2"/>
<dbReference type="InterPro" id="IPR019885">
    <property type="entry name" value="Tscrpt_reg_HTH_AsnC-type_CS"/>
</dbReference>
<dbReference type="Proteomes" id="UP000002457">
    <property type="component" value="Chromosome"/>
</dbReference>
<dbReference type="EMBL" id="CP001338">
    <property type="protein sequence ID" value="ACL17608.1"/>
    <property type="molecule type" value="Genomic_DNA"/>
</dbReference>
<dbReference type="eggNOG" id="arCOG04939">
    <property type="taxonomic scope" value="Archaea"/>
</dbReference>
<reference evidence="1 2" key="1">
    <citation type="journal article" date="2015" name="Genome Announc.">
        <title>Complete Genome Sequence of Methanosphaerula palustris E1-9CT, a Hydrogenotrophic Methanogen Isolated from a Minerotrophic Fen Peatland.</title>
        <authorList>
            <person name="Cadillo-Quiroz H."/>
            <person name="Browne P."/>
            <person name="Kyrpides N."/>
            <person name="Woyke T."/>
            <person name="Goodwin L."/>
            <person name="Detter C."/>
            <person name="Yavitt J.B."/>
            <person name="Zinder S.H."/>
        </authorList>
    </citation>
    <scope>NUCLEOTIDE SEQUENCE [LARGE SCALE GENOMIC DNA]</scope>
    <source>
        <strain evidence="2">ATCC BAA-1556 / DSM 19958 / E1-9c</strain>
    </source>
</reference>
<dbReference type="KEGG" id="mpl:Mpal_2323"/>
<sequence length="94" mass="10152">MAGMIISIARMIQSGTVTHAEIADDIGITREQLADRLALMERQGYLARQEEMADSESGCRHCCASCCARNGASFPVLYNLTQKGERLAEGTGSI</sequence>
<accession>B8GEA7</accession>
<evidence type="ECO:0008006" key="3">
    <source>
        <dbReference type="Google" id="ProtNLM"/>
    </source>
</evidence>
<dbReference type="InterPro" id="IPR036390">
    <property type="entry name" value="WH_DNA-bd_sf"/>
</dbReference>